<keyword evidence="2" id="KW-1185">Reference proteome</keyword>
<protein>
    <submittedName>
        <fullName evidence="1">Uncharacterized protein</fullName>
    </submittedName>
</protein>
<evidence type="ECO:0000313" key="2">
    <source>
        <dbReference type="Proteomes" id="UP000051248"/>
    </source>
</evidence>
<dbReference type="EMBL" id="AZDZ01000011">
    <property type="protein sequence ID" value="KRK79820.1"/>
    <property type="molecule type" value="Genomic_DNA"/>
</dbReference>
<reference evidence="1 2" key="1">
    <citation type="journal article" date="2015" name="Genome Announc.">
        <title>Expanding the biotechnology potential of lactobacilli through comparative genomics of 213 strains and associated genera.</title>
        <authorList>
            <person name="Sun Z."/>
            <person name="Harris H.M."/>
            <person name="McCann A."/>
            <person name="Guo C."/>
            <person name="Argimon S."/>
            <person name="Zhang W."/>
            <person name="Yang X."/>
            <person name="Jeffery I.B."/>
            <person name="Cooney J.C."/>
            <person name="Kagawa T.F."/>
            <person name="Liu W."/>
            <person name="Song Y."/>
            <person name="Salvetti E."/>
            <person name="Wrobel A."/>
            <person name="Rasinkangas P."/>
            <person name="Parkhill J."/>
            <person name="Rea M.C."/>
            <person name="O'Sullivan O."/>
            <person name="Ritari J."/>
            <person name="Douillard F.P."/>
            <person name="Paul Ross R."/>
            <person name="Yang R."/>
            <person name="Briner A.E."/>
            <person name="Felis G.E."/>
            <person name="de Vos W.M."/>
            <person name="Barrangou R."/>
            <person name="Klaenhammer T.R."/>
            <person name="Caufield P.W."/>
            <person name="Cui Y."/>
            <person name="Zhang H."/>
            <person name="O'Toole P.W."/>
        </authorList>
    </citation>
    <scope>NUCLEOTIDE SEQUENCE [LARGE SCALE GENOMIC DNA]</scope>
    <source>
        <strain evidence="1 2">DSM 19682</strain>
    </source>
</reference>
<organism evidence="1 2">
    <name type="scientific">Companilactobacillus nodensis DSM 19682 = JCM 14932 = NBRC 107160</name>
    <dbReference type="NCBI Taxonomy" id="1423775"/>
    <lineage>
        <taxon>Bacteria</taxon>
        <taxon>Bacillati</taxon>
        <taxon>Bacillota</taxon>
        <taxon>Bacilli</taxon>
        <taxon>Lactobacillales</taxon>
        <taxon>Lactobacillaceae</taxon>
        <taxon>Companilactobacillus</taxon>
    </lineage>
</organism>
<dbReference type="Proteomes" id="UP000051248">
    <property type="component" value="Unassembled WGS sequence"/>
</dbReference>
<comment type="caution">
    <text evidence="1">The sequence shown here is derived from an EMBL/GenBank/DDBJ whole genome shotgun (WGS) entry which is preliminary data.</text>
</comment>
<dbReference type="AlphaFoldDB" id="A0A0R1K8N8"/>
<gene>
    <name evidence="1" type="ORF">FD03_GL000522</name>
</gene>
<dbReference type="STRING" id="1423775.FD03_GL000522"/>
<proteinExistence type="predicted"/>
<evidence type="ECO:0000313" key="1">
    <source>
        <dbReference type="EMBL" id="KRK79820.1"/>
    </source>
</evidence>
<sequence length="59" mass="6669">MPNRSAGKKYISNLKDFLPEHGEVRLFNITDKQFDDTVLLVGSKSHQEKIVGAKELVII</sequence>
<dbReference type="eggNOG" id="COG3512">
    <property type="taxonomic scope" value="Bacteria"/>
</dbReference>
<dbReference type="PATRIC" id="fig|1423775.4.peg.531"/>
<name>A0A0R1K8N8_9LACO</name>
<accession>A0A0R1K8N8</accession>